<protein>
    <submittedName>
        <fullName evidence="2">Aryl-alcohol dehydrogenase-like predicted oxidoreductase</fullName>
    </submittedName>
</protein>
<name>A0A368ZF90_9FLAO</name>
<dbReference type="Pfam" id="PF00248">
    <property type="entry name" value="Aldo_ket_red"/>
    <property type="match status" value="1"/>
</dbReference>
<dbReference type="Proteomes" id="UP000253436">
    <property type="component" value="Unassembled WGS sequence"/>
</dbReference>
<evidence type="ECO:0000313" key="3">
    <source>
        <dbReference type="Proteomes" id="UP000253436"/>
    </source>
</evidence>
<evidence type="ECO:0000259" key="1">
    <source>
        <dbReference type="Pfam" id="PF00248"/>
    </source>
</evidence>
<dbReference type="Gene3D" id="3.20.20.100">
    <property type="entry name" value="NADP-dependent oxidoreductase domain"/>
    <property type="match status" value="1"/>
</dbReference>
<dbReference type="InterPro" id="IPR036812">
    <property type="entry name" value="NAD(P)_OxRdtase_dom_sf"/>
</dbReference>
<evidence type="ECO:0000313" key="2">
    <source>
        <dbReference type="EMBL" id="RCW92103.1"/>
    </source>
</evidence>
<feature type="domain" description="NADP-dependent oxidoreductase" evidence="1">
    <location>
        <begin position="6"/>
        <end position="301"/>
    </location>
</feature>
<accession>A0A368ZF90</accession>
<comment type="caution">
    <text evidence="2">The sequence shown here is derived from an EMBL/GenBank/DDBJ whole genome shotgun (WGS) entry which is preliminary data.</text>
</comment>
<proteinExistence type="predicted"/>
<sequence length="318" mass="35960">MSSTKIGLGLAALGRPDYINIRPKQPIDKSVETFRDTALTVLDQAYQLGIRDFDVAPSYGLGESFLDFWNSSRAHNDVTLSTKFGYTYVANWELGFSGKHEIKEHSLEKLNAQWEVSKTLLPNLKIYQIHSATLDSGVLTNIAVLSRLFELKQKHQLQIGLSSSGTEQVKIIEEAIKIKFEGQALFDSYQVTFNIFEQSTFDILKTLISEGKTIIIKEGLANGRVFQNEKFEAYMEAYHYIAELSNKYKVRNDAIALRFIMDALEPKVVLSGASNPLQLTENLKALDFELTAAEITRLKSFAVSKTHYWEERSGLAWN</sequence>
<dbReference type="RefSeq" id="WP_114308792.1">
    <property type="nucleotide sequence ID" value="NZ_QPJO01000002.1"/>
</dbReference>
<reference evidence="2 3" key="1">
    <citation type="submission" date="2018-07" db="EMBL/GenBank/DDBJ databases">
        <title>Genomic Encyclopedia of Type Strains, Phase III (KMG-III): the genomes of soil and plant-associated and newly described type strains.</title>
        <authorList>
            <person name="Whitman W."/>
        </authorList>
    </citation>
    <scope>NUCLEOTIDE SEQUENCE [LARGE SCALE GENOMIC DNA]</scope>
    <source>
        <strain evidence="2 3">CECT 7958</strain>
    </source>
</reference>
<dbReference type="AlphaFoldDB" id="A0A368ZF90"/>
<dbReference type="EMBL" id="QPJO01000002">
    <property type="protein sequence ID" value="RCW92103.1"/>
    <property type="molecule type" value="Genomic_DNA"/>
</dbReference>
<dbReference type="InterPro" id="IPR023210">
    <property type="entry name" value="NADP_OxRdtase_dom"/>
</dbReference>
<dbReference type="PANTHER" id="PTHR43312:SF1">
    <property type="entry name" value="NADP-DEPENDENT OXIDOREDUCTASE DOMAIN-CONTAINING PROTEIN"/>
    <property type="match status" value="1"/>
</dbReference>
<dbReference type="InterPro" id="IPR053135">
    <property type="entry name" value="AKR2_Oxidoreductase"/>
</dbReference>
<organism evidence="2 3">
    <name type="scientific">Winogradskyella arenosi</name>
    <dbReference type="NCBI Taxonomy" id="533325"/>
    <lineage>
        <taxon>Bacteria</taxon>
        <taxon>Pseudomonadati</taxon>
        <taxon>Bacteroidota</taxon>
        <taxon>Flavobacteriia</taxon>
        <taxon>Flavobacteriales</taxon>
        <taxon>Flavobacteriaceae</taxon>
        <taxon>Winogradskyella</taxon>
    </lineage>
</organism>
<dbReference type="SUPFAM" id="SSF51430">
    <property type="entry name" value="NAD(P)-linked oxidoreductase"/>
    <property type="match status" value="1"/>
</dbReference>
<gene>
    <name evidence="2" type="ORF">DFQ08_102124</name>
</gene>
<dbReference type="OrthoDB" id="9773828at2"/>
<dbReference type="PANTHER" id="PTHR43312">
    <property type="entry name" value="D-THREO-ALDOSE 1-DEHYDROGENASE"/>
    <property type="match status" value="1"/>
</dbReference>
<keyword evidence="3" id="KW-1185">Reference proteome</keyword>